<organism evidence="1 2">
    <name type="scientific">Ruminiclostridium papyrosolvens DSM 2782</name>
    <dbReference type="NCBI Taxonomy" id="588581"/>
    <lineage>
        <taxon>Bacteria</taxon>
        <taxon>Bacillati</taxon>
        <taxon>Bacillota</taxon>
        <taxon>Clostridia</taxon>
        <taxon>Eubacteriales</taxon>
        <taxon>Oscillospiraceae</taxon>
        <taxon>Ruminiclostridium</taxon>
    </lineage>
</organism>
<protein>
    <submittedName>
        <fullName evidence="1">Cyclase family protein</fullName>
    </submittedName>
</protein>
<evidence type="ECO:0000313" key="1">
    <source>
        <dbReference type="EMBL" id="EGD46907.1"/>
    </source>
</evidence>
<reference evidence="1" key="1">
    <citation type="submission" date="2009-07" db="EMBL/GenBank/DDBJ databases">
        <authorList>
            <consortium name="US DOE Joint Genome Institute (JGI-PGF)"/>
            <person name="Lucas S."/>
            <person name="Copeland A."/>
            <person name="Lapidus A."/>
            <person name="Glavina del Rio T."/>
            <person name="Tice H."/>
            <person name="Bruce D."/>
            <person name="Goodwin L."/>
            <person name="Pitluck S."/>
            <person name="Larimer F."/>
            <person name="Land M.L."/>
            <person name="Mouttaki H."/>
            <person name="He Z."/>
            <person name="Zhou J."/>
            <person name="Hemme C.L."/>
        </authorList>
    </citation>
    <scope>NUCLEOTIDE SEQUENCE</scope>
    <source>
        <strain evidence="1">DSM 2782</strain>
    </source>
</reference>
<dbReference type="Gene3D" id="3.50.30.50">
    <property type="entry name" value="Putative cyclase"/>
    <property type="match status" value="1"/>
</dbReference>
<keyword evidence="2" id="KW-1185">Reference proteome</keyword>
<evidence type="ECO:0000313" key="2">
    <source>
        <dbReference type="Proteomes" id="UP000003860"/>
    </source>
</evidence>
<dbReference type="AlphaFoldDB" id="F1TEW9"/>
<gene>
    <name evidence="1" type="ORF">Cpap_1100</name>
</gene>
<dbReference type="InterPro" id="IPR007325">
    <property type="entry name" value="KFase/CYL"/>
</dbReference>
<dbReference type="eggNOG" id="COG1878">
    <property type="taxonomic scope" value="Bacteria"/>
</dbReference>
<accession>F1TEW9</accession>
<name>F1TEW9_9FIRM</name>
<dbReference type="GO" id="GO:0019441">
    <property type="term" value="P:L-tryptophan catabolic process to kynurenine"/>
    <property type="evidence" value="ECO:0007669"/>
    <property type="project" value="InterPro"/>
</dbReference>
<dbReference type="OrthoDB" id="1118163at2"/>
<reference evidence="1" key="2">
    <citation type="submission" date="2011-01" db="EMBL/GenBank/DDBJ databases">
        <title>The Non-contiguous Finished genome of Clostridium papyrosolvens.</title>
        <authorList>
            <person name="Lucas S."/>
            <person name="Copeland A."/>
            <person name="Lapidus A."/>
            <person name="Cheng J.-F."/>
            <person name="Goodwin L."/>
            <person name="Pitluck S."/>
            <person name="Misra M."/>
            <person name="Chertkov O."/>
            <person name="Detter J.C."/>
            <person name="Han C."/>
            <person name="Tapia R."/>
            <person name="Land M."/>
            <person name="Hauser L."/>
            <person name="Kyrpides N."/>
            <person name="Ivanova N."/>
            <person name="Pagani I."/>
            <person name="Mouttaki H."/>
            <person name="He Z."/>
            <person name="Zhou J."/>
            <person name="Hemme C.L."/>
            <person name="Woyke T."/>
        </authorList>
    </citation>
    <scope>NUCLEOTIDE SEQUENCE [LARGE SCALE GENOMIC DNA]</scope>
    <source>
        <strain evidence="1">DSM 2782</strain>
    </source>
</reference>
<comment type="caution">
    <text evidence="1">The sequence shown here is derived from an EMBL/GenBank/DDBJ whole genome shotgun (WGS) entry which is preliminary data.</text>
</comment>
<dbReference type="EMBL" id="ACXX02000010">
    <property type="protein sequence ID" value="EGD46907.1"/>
    <property type="molecule type" value="Genomic_DNA"/>
</dbReference>
<dbReference type="RefSeq" id="WP_004620409.1">
    <property type="nucleotide sequence ID" value="NZ_ACXX02000010.1"/>
</dbReference>
<dbReference type="Pfam" id="PF04199">
    <property type="entry name" value="Cyclase"/>
    <property type="match status" value="1"/>
</dbReference>
<dbReference type="InterPro" id="IPR037175">
    <property type="entry name" value="KFase_sf"/>
</dbReference>
<proteinExistence type="predicted"/>
<dbReference type="SUPFAM" id="SSF102198">
    <property type="entry name" value="Putative cyclase"/>
    <property type="match status" value="1"/>
</dbReference>
<dbReference type="GO" id="GO:0004061">
    <property type="term" value="F:arylformamidase activity"/>
    <property type="evidence" value="ECO:0007669"/>
    <property type="project" value="InterPro"/>
</dbReference>
<dbReference type="STRING" id="588581.Cpap_1100"/>
<sequence length="190" mass="21824">MKYDLTTQVDVGLMEQWLSTKENRHLATGHVGTHLDTYEKSDIPLDYIICQGILWDVSNIADNREISLSDIENLYIPENAFLLVRTGRSEQEKYGTVDYFREHPQLSNELIQWLSNQPLCFLGIDCAGIRRGKEHESADRMLEKNGIFVIENLSNLNQLLNTDVFQVYTLWFDDPVATGLRCKVVVDIVS</sequence>
<dbReference type="Proteomes" id="UP000003860">
    <property type="component" value="Unassembled WGS sequence"/>
</dbReference>